<sequence>MAFVRPPPPPPASTTALTVLQKAPEGPPPGYPQQAHFDAGPVDPRSQNYYGSPPPQQYGSPSPYGQPGPYQQGPYGPPPGPGYGPQYQQQPILRWDIMMIGEEVEERREGYARG</sequence>
<evidence type="ECO:0000256" key="1">
    <source>
        <dbReference type="SAM" id="MobiDB-lite"/>
    </source>
</evidence>
<dbReference type="EMBL" id="JAVRRT010000009">
    <property type="protein sequence ID" value="KAK5168793.1"/>
    <property type="molecule type" value="Genomic_DNA"/>
</dbReference>
<organism evidence="2 3">
    <name type="scientific">Saxophila tyrrhenica</name>
    <dbReference type="NCBI Taxonomy" id="1690608"/>
    <lineage>
        <taxon>Eukaryota</taxon>
        <taxon>Fungi</taxon>
        <taxon>Dikarya</taxon>
        <taxon>Ascomycota</taxon>
        <taxon>Pezizomycotina</taxon>
        <taxon>Dothideomycetes</taxon>
        <taxon>Dothideomycetidae</taxon>
        <taxon>Mycosphaerellales</taxon>
        <taxon>Extremaceae</taxon>
        <taxon>Saxophila</taxon>
    </lineage>
</organism>
<evidence type="ECO:0000313" key="2">
    <source>
        <dbReference type="EMBL" id="KAK5168793.1"/>
    </source>
</evidence>
<comment type="caution">
    <text evidence="2">The sequence shown here is derived from an EMBL/GenBank/DDBJ whole genome shotgun (WGS) entry which is preliminary data.</text>
</comment>
<gene>
    <name evidence="2" type="ORF">LTR77_006102</name>
</gene>
<dbReference type="RefSeq" id="XP_064658259.1">
    <property type="nucleotide sequence ID" value="XM_064803344.1"/>
</dbReference>
<accession>A0AAV9P7E2</accession>
<keyword evidence="3" id="KW-1185">Reference proteome</keyword>
<feature type="compositionally biased region" description="Low complexity" evidence="1">
    <location>
        <begin position="57"/>
        <end position="74"/>
    </location>
</feature>
<dbReference type="AlphaFoldDB" id="A0AAV9P7E2"/>
<evidence type="ECO:0000313" key="3">
    <source>
        <dbReference type="Proteomes" id="UP001337655"/>
    </source>
</evidence>
<reference evidence="2 3" key="1">
    <citation type="submission" date="2023-08" db="EMBL/GenBank/DDBJ databases">
        <title>Black Yeasts Isolated from many extreme environments.</title>
        <authorList>
            <person name="Coleine C."/>
            <person name="Stajich J.E."/>
            <person name="Selbmann L."/>
        </authorList>
    </citation>
    <scope>NUCLEOTIDE SEQUENCE [LARGE SCALE GENOMIC DNA]</scope>
    <source>
        <strain evidence="2 3">CCFEE 5935</strain>
    </source>
</reference>
<feature type="region of interest" description="Disordered" evidence="1">
    <location>
        <begin position="20"/>
        <end position="89"/>
    </location>
</feature>
<dbReference type="Proteomes" id="UP001337655">
    <property type="component" value="Unassembled WGS sequence"/>
</dbReference>
<dbReference type="GeneID" id="89927442"/>
<name>A0AAV9P7E2_9PEZI</name>
<proteinExistence type="predicted"/>
<protein>
    <submittedName>
        <fullName evidence="2">Uncharacterized protein</fullName>
    </submittedName>
</protein>